<keyword evidence="10 13" id="KW-0503">Monooxygenase</keyword>
<dbReference type="InterPro" id="IPR017972">
    <property type="entry name" value="Cyt_P450_CS"/>
</dbReference>
<dbReference type="EMBL" id="KZ821632">
    <property type="protein sequence ID" value="PYH66897.1"/>
    <property type="molecule type" value="Genomic_DNA"/>
</dbReference>
<evidence type="ECO:0000256" key="1">
    <source>
        <dbReference type="ARBA" id="ARBA00001971"/>
    </source>
</evidence>
<dbReference type="AlphaFoldDB" id="A0A319B2H6"/>
<evidence type="ECO:0000256" key="9">
    <source>
        <dbReference type="ARBA" id="ARBA00023004"/>
    </source>
</evidence>
<reference evidence="14" key="1">
    <citation type="submission" date="2016-12" db="EMBL/GenBank/DDBJ databases">
        <title>The genomes of Aspergillus section Nigri reveals drivers in fungal speciation.</title>
        <authorList>
            <consortium name="DOE Joint Genome Institute"/>
            <person name="Vesth T.C."/>
            <person name="Nybo J."/>
            <person name="Theobald S."/>
            <person name="Brandl J."/>
            <person name="Frisvad J.C."/>
            <person name="Nielsen K.F."/>
            <person name="Lyhne E.K."/>
            <person name="Kogle M.E."/>
            <person name="Kuo A."/>
            <person name="Riley R."/>
            <person name="Clum A."/>
            <person name="Nolan M."/>
            <person name="Lipzen A."/>
            <person name="Salamov A."/>
            <person name="Henrissat B."/>
            <person name="Wiebenga A."/>
            <person name="De Vries R.P."/>
            <person name="Grigoriev I.V."/>
            <person name="Mortensen U.H."/>
            <person name="Andersen M.R."/>
            <person name="Baker S.E."/>
        </authorList>
    </citation>
    <scope>NUCLEOTIDE SEQUENCE [LARGE SCALE GENOMIC DNA]</scope>
    <source>
        <strain evidence="14">CBS 113365</strain>
    </source>
</reference>
<dbReference type="InterPro" id="IPR002401">
    <property type="entry name" value="Cyt_P450_E_grp-I"/>
</dbReference>
<dbReference type="GO" id="GO:0004497">
    <property type="term" value="F:monooxygenase activity"/>
    <property type="evidence" value="ECO:0007669"/>
    <property type="project" value="UniProtKB-KW"/>
</dbReference>
<name>A0A319B2H6_ASPVC</name>
<dbReference type="GO" id="GO:0016705">
    <property type="term" value="F:oxidoreductase activity, acting on paired donors, with incorporation or reduction of molecular oxygen"/>
    <property type="evidence" value="ECO:0007669"/>
    <property type="project" value="InterPro"/>
</dbReference>
<organism evidence="14 15">
    <name type="scientific">Aspergillus vadensis (strain CBS 113365 / IMI 142717 / IBT 24658)</name>
    <dbReference type="NCBI Taxonomy" id="1448311"/>
    <lineage>
        <taxon>Eukaryota</taxon>
        <taxon>Fungi</taxon>
        <taxon>Dikarya</taxon>
        <taxon>Ascomycota</taxon>
        <taxon>Pezizomycotina</taxon>
        <taxon>Eurotiomycetes</taxon>
        <taxon>Eurotiomycetidae</taxon>
        <taxon>Eurotiales</taxon>
        <taxon>Aspergillaceae</taxon>
        <taxon>Aspergillus</taxon>
        <taxon>Aspergillus subgen. Circumdati</taxon>
    </lineage>
</organism>
<keyword evidence="11" id="KW-0472">Membrane</keyword>
<protein>
    <submittedName>
        <fullName evidence="14">Cytochrome P450</fullName>
    </submittedName>
</protein>
<dbReference type="PRINTS" id="PR00463">
    <property type="entry name" value="EP450I"/>
</dbReference>
<keyword evidence="4 12" id="KW-0349">Heme</keyword>
<evidence type="ECO:0000256" key="10">
    <source>
        <dbReference type="ARBA" id="ARBA00023033"/>
    </source>
</evidence>
<dbReference type="GO" id="GO:0016020">
    <property type="term" value="C:membrane"/>
    <property type="evidence" value="ECO:0007669"/>
    <property type="project" value="UniProtKB-SubCell"/>
</dbReference>
<evidence type="ECO:0000313" key="14">
    <source>
        <dbReference type="EMBL" id="PYH66897.1"/>
    </source>
</evidence>
<keyword evidence="8 13" id="KW-0560">Oxidoreductase</keyword>
<dbReference type="InterPro" id="IPR001128">
    <property type="entry name" value="Cyt_P450"/>
</dbReference>
<gene>
    <name evidence="14" type="ORF">BO88DRAFT_455803</name>
</gene>
<evidence type="ECO:0000256" key="13">
    <source>
        <dbReference type="RuleBase" id="RU000461"/>
    </source>
</evidence>
<accession>A0A319B2H6</accession>
<comment type="similarity">
    <text evidence="3 13">Belongs to the cytochrome P450 family.</text>
</comment>
<evidence type="ECO:0000256" key="12">
    <source>
        <dbReference type="PIRSR" id="PIRSR602401-1"/>
    </source>
</evidence>
<evidence type="ECO:0000256" key="5">
    <source>
        <dbReference type="ARBA" id="ARBA00022692"/>
    </source>
</evidence>
<dbReference type="GeneID" id="37215483"/>
<comment type="subcellular location">
    <subcellularLocation>
        <location evidence="2">Membrane</location>
    </subcellularLocation>
</comment>
<dbReference type="SUPFAM" id="SSF48264">
    <property type="entry name" value="Cytochrome P450"/>
    <property type="match status" value="1"/>
</dbReference>
<keyword evidence="9 12" id="KW-0408">Iron</keyword>
<evidence type="ECO:0000256" key="2">
    <source>
        <dbReference type="ARBA" id="ARBA00004370"/>
    </source>
</evidence>
<dbReference type="InterPro" id="IPR036396">
    <property type="entry name" value="Cyt_P450_sf"/>
</dbReference>
<keyword evidence="15" id="KW-1185">Reference proteome</keyword>
<dbReference type="OrthoDB" id="4491047at2759"/>
<dbReference type="PANTHER" id="PTHR24305">
    <property type="entry name" value="CYTOCHROME P450"/>
    <property type="match status" value="1"/>
</dbReference>
<dbReference type="Pfam" id="PF00067">
    <property type="entry name" value="p450"/>
    <property type="match status" value="1"/>
</dbReference>
<keyword evidence="6 12" id="KW-0479">Metal-binding</keyword>
<feature type="binding site" description="axial binding residue" evidence="12">
    <location>
        <position position="477"/>
    </location>
    <ligand>
        <name>heme</name>
        <dbReference type="ChEBI" id="CHEBI:30413"/>
    </ligand>
    <ligandPart>
        <name>Fe</name>
        <dbReference type="ChEBI" id="CHEBI:18248"/>
    </ligandPart>
</feature>
<dbReference type="InterPro" id="IPR050121">
    <property type="entry name" value="Cytochrome_P450_monoxygenase"/>
</dbReference>
<keyword evidence="5" id="KW-0812">Transmembrane</keyword>
<proteinExistence type="inferred from homology"/>
<dbReference type="GO" id="GO:0005506">
    <property type="term" value="F:iron ion binding"/>
    <property type="evidence" value="ECO:0007669"/>
    <property type="project" value="InterPro"/>
</dbReference>
<evidence type="ECO:0000256" key="11">
    <source>
        <dbReference type="ARBA" id="ARBA00023136"/>
    </source>
</evidence>
<dbReference type="GO" id="GO:0020037">
    <property type="term" value="F:heme binding"/>
    <property type="evidence" value="ECO:0007669"/>
    <property type="project" value="InterPro"/>
</dbReference>
<dbReference type="Gene3D" id="1.10.630.10">
    <property type="entry name" value="Cytochrome P450"/>
    <property type="match status" value="1"/>
</dbReference>
<evidence type="ECO:0000256" key="6">
    <source>
        <dbReference type="ARBA" id="ARBA00022723"/>
    </source>
</evidence>
<keyword evidence="7" id="KW-1133">Transmembrane helix</keyword>
<dbReference type="PANTHER" id="PTHR24305:SF112">
    <property type="entry name" value="L-ORNITHINE-N5-MONOOXYGENASE (EUROFUNG)"/>
    <property type="match status" value="1"/>
</dbReference>
<evidence type="ECO:0000313" key="15">
    <source>
        <dbReference type="Proteomes" id="UP000248405"/>
    </source>
</evidence>
<sequence>MATAELVTAVAAITLQIILSPIPEVSTIKILSTYILVNLAAVAWSLRASISADIPPPPSIAWLNLVFLSTATSWTVIHRLYFSPLASLPGPKRAAVSGIWAANQCRLGRSAAYLEEIHRKYNADIVRVGPNEVSIIDVEAIQNLYKGQYPRGYFYELRASMGERNLNSERDYTHHGEWRRLWEKALSAKELVNYDGRLQHHVEKFLRILKDSEGSDVNTIKLTERYQVDVIMDVLFSKDSKSQDRGEDTFLSYFVHKYLGIAGVIACLRNVGEILSCLPSAPEAKAFKREIEEIISERRMKAAPQKDFIHHFITSGPAGRQCTHEEVISNAQVAVIGGSDTALVTMNQTLRFLATNPAVQAKLRAELDTICNTGGELTVESTRKLPYLNGVLNEGVRLGNPAPVGLPVKTPPGGLQFGETYIPGNVEVKVPFWITLTDSRWFPQGDRFIPERWTGEMPELVRDRRAFTPFGYGVHSCVGKQLVTNELKILIAKTVHEFNILPGDQYDEDRFLQGTKDYMGALLPALYLKFVPRVEGNRTSS</sequence>
<dbReference type="RefSeq" id="XP_025560691.1">
    <property type="nucleotide sequence ID" value="XM_025710891.1"/>
</dbReference>
<dbReference type="Proteomes" id="UP000248405">
    <property type="component" value="Unassembled WGS sequence"/>
</dbReference>
<dbReference type="PROSITE" id="PS00086">
    <property type="entry name" value="CYTOCHROME_P450"/>
    <property type="match status" value="1"/>
</dbReference>
<comment type="cofactor">
    <cofactor evidence="1 12">
        <name>heme</name>
        <dbReference type="ChEBI" id="CHEBI:30413"/>
    </cofactor>
</comment>
<evidence type="ECO:0000256" key="3">
    <source>
        <dbReference type="ARBA" id="ARBA00010617"/>
    </source>
</evidence>
<evidence type="ECO:0000256" key="7">
    <source>
        <dbReference type="ARBA" id="ARBA00022989"/>
    </source>
</evidence>
<evidence type="ECO:0000256" key="8">
    <source>
        <dbReference type="ARBA" id="ARBA00023002"/>
    </source>
</evidence>
<evidence type="ECO:0000256" key="4">
    <source>
        <dbReference type="ARBA" id="ARBA00022617"/>
    </source>
</evidence>